<name>A0AAV2DX06_9ROSI</name>
<proteinExistence type="predicted"/>
<keyword evidence="2" id="KW-1185">Reference proteome</keyword>
<protein>
    <submittedName>
        <fullName evidence="1">Uncharacterized protein</fullName>
    </submittedName>
</protein>
<gene>
    <name evidence="1" type="ORF">LTRI10_LOCUS19630</name>
</gene>
<dbReference type="Proteomes" id="UP001497516">
    <property type="component" value="Chromosome 3"/>
</dbReference>
<dbReference type="EMBL" id="OZ034816">
    <property type="protein sequence ID" value="CAL1378022.1"/>
    <property type="molecule type" value="Genomic_DNA"/>
</dbReference>
<evidence type="ECO:0000313" key="2">
    <source>
        <dbReference type="Proteomes" id="UP001497516"/>
    </source>
</evidence>
<accession>A0AAV2DX06</accession>
<reference evidence="1 2" key="1">
    <citation type="submission" date="2024-04" db="EMBL/GenBank/DDBJ databases">
        <authorList>
            <person name="Fracassetti M."/>
        </authorList>
    </citation>
    <scope>NUCLEOTIDE SEQUENCE [LARGE SCALE GENOMIC DNA]</scope>
</reference>
<organism evidence="1 2">
    <name type="scientific">Linum trigynum</name>
    <dbReference type="NCBI Taxonomy" id="586398"/>
    <lineage>
        <taxon>Eukaryota</taxon>
        <taxon>Viridiplantae</taxon>
        <taxon>Streptophyta</taxon>
        <taxon>Embryophyta</taxon>
        <taxon>Tracheophyta</taxon>
        <taxon>Spermatophyta</taxon>
        <taxon>Magnoliopsida</taxon>
        <taxon>eudicotyledons</taxon>
        <taxon>Gunneridae</taxon>
        <taxon>Pentapetalae</taxon>
        <taxon>rosids</taxon>
        <taxon>fabids</taxon>
        <taxon>Malpighiales</taxon>
        <taxon>Linaceae</taxon>
        <taxon>Linum</taxon>
    </lineage>
</organism>
<sequence>MKSSLDTCIKNYDKAIASLDAVKEACKACDKDKDANKDKKCSPKHVSKELNDAIVEGTNILLEVAKKIK</sequence>
<evidence type="ECO:0000313" key="1">
    <source>
        <dbReference type="EMBL" id="CAL1378022.1"/>
    </source>
</evidence>
<dbReference type="AlphaFoldDB" id="A0AAV2DX06"/>